<protein>
    <submittedName>
        <fullName evidence="3">Uncharacterized protein</fullName>
    </submittedName>
</protein>
<evidence type="ECO:0000256" key="1">
    <source>
        <dbReference type="SAM" id="MobiDB-lite"/>
    </source>
</evidence>
<evidence type="ECO:0000313" key="3">
    <source>
        <dbReference type="EMBL" id="KAF5203648.1"/>
    </source>
</evidence>
<accession>A0A7J6X499</accession>
<evidence type="ECO:0000313" key="2">
    <source>
        <dbReference type="EMBL" id="KAF5175729.1"/>
    </source>
</evidence>
<proteinExistence type="predicted"/>
<reference evidence="3 4" key="1">
    <citation type="submission" date="2020-06" db="EMBL/GenBank/DDBJ databases">
        <title>Transcriptomic and genomic resources for Thalictrum thalictroides and T. hernandezii: Facilitating candidate gene discovery in an emerging model plant lineage.</title>
        <authorList>
            <person name="Arias T."/>
            <person name="Riano-Pachon D.M."/>
            <person name="Di Stilio V.S."/>
        </authorList>
    </citation>
    <scope>NUCLEOTIDE SEQUENCE [LARGE SCALE GENOMIC DNA]</scope>
    <source>
        <strain evidence="4">cv. WT478/WT964</strain>
        <strain evidence="3">WT478/WT964</strain>
        <tissue evidence="3">Leaves</tissue>
    </source>
</reference>
<keyword evidence="4" id="KW-1185">Reference proteome</keyword>
<feature type="region of interest" description="Disordered" evidence="1">
    <location>
        <begin position="1"/>
        <end position="30"/>
    </location>
</feature>
<gene>
    <name evidence="3" type="ORF">FRX31_006765</name>
    <name evidence="2" type="ORF">FRX31_034684</name>
</gene>
<evidence type="ECO:0000313" key="4">
    <source>
        <dbReference type="Proteomes" id="UP000554482"/>
    </source>
</evidence>
<sequence length="61" mass="6805">MSGGLQADHKANSKYSQSQAHSFPQPPFHHLEDTVTTTYMSQLLQVLNQVQLLAYSSARKS</sequence>
<dbReference type="EMBL" id="JABWDY010006478">
    <property type="protein sequence ID" value="KAF5203648.1"/>
    <property type="molecule type" value="Genomic_DNA"/>
</dbReference>
<name>A0A7J6X499_THATH</name>
<dbReference type="Proteomes" id="UP000554482">
    <property type="component" value="Unassembled WGS sequence"/>
</dbReference>
<organism evidence="3 4">
    <name type="scientific">Thalictrum thalictroides</name>
    <name type="common">Rue-anemone</name>
    <name type="synonym">Anemone thalictroides</name>
    <dbReference type="NCBI Taxonomy" id="46969"/>
    <lineage>
        <taxon>Eukaryota</taxon>
        <taxon>Viridiplantae</taxon>
        <taxon>Streptophyta</taxon>
        <taxon>Embryophyta</taxon>
        <taxon>Tracheophyta</taxon>
        <taxon>Spermatophyta</taxon>
        <taxon>Magnoliopsida</taxon>
        <taxon>Ranunculales</taxon>
        <taxon>Ranunculaceae</taxon>
        <taxon>Thalictroideae</taxon>
        <taxon>Thalictrum</taxon>
    </lineage>
</organism>
<dbReference type="AlphaFoldDB" id="A0A7J6X499"/>
<dbReference type="EMBL" id="JABWDY010043663">
    <property type="protein sequence ID" value="KAF5175729.1"/>
    <property type="molecule type" value="Genomic_DNA"/>
</dbReference>
<comment type="caution">
    <text evidence="3">The sequence shown here is derived from an EMBL/GenBank/DDBJ whole genome shotgun (WGS) entry which is preliminary data.</text>
</comment>
<feature type="compositionally biased region" description="Polar residues" evidence="1">
    <location>
        <begin position="13"/>
        <end position="22"/>
    </location>
</feature>